<evidence type="ECO:0000313" key="7">
    <source>
        <dbReference type="EMBL" id="WCC79470.1"/>
    </source>
</evidence>
<proteinExistence type="inferred from homology"/>
<gene>
    <name evidence="7" type="ORF">O6R08_08085</name>
</gene>
<keyword evidence="8" id="KW-1185">Reference proteome</keyword>
<dbReference type="Gene3D" id="3.90.79.10">
    <property type="entry name" value="Nucleoside Triphosphate Pyrophosphohydrolase"/>
    <property type="match status" value="1"/>
</dbReference>
<evidence type="ECO:0000259" key="6">
    <source>
        <dbReference type="PROSITE" id="PS51462"/>
    </source>
</evidence>
<dbReference type="EMBL" id="CP115668">
    <property type="protein sequence ID" value="WCC79470.1"/>
    <property type="molecule type" value="Genomic_DNA"/>
</dbReference>
<reference evidence="7 8" key="1">
    <citation type="submission" date="2023-06" db="EMBL/GenBank/DDBJ databases">
        <title>The Gram-positive Non-spore-bearing Anaerobic Bacilli of Human Feces.</title>
        <authorList>
            <person name="Eggerth A.H."/>
        </authorList>
    </citation>
    <scope>NUCLEOTIDE SEQUENCE [LARGE SCALE GENOMIC DNA]</scope>
    <source>
        <strain evidence="7 8">CBA3108</strain>
    </source>
</reference>
<comment type="cofactor">
    <cofactor evidence="1">
        <name>Mg(2+)</name>
        <dbReference type="ChEBI" id="CHEBI:18420"/>
    </cofactor>
</comment>
<dbReference type="SUPFAM" id="SSF55811">
    <property type="entry name" value="Nudix"/>
    <property type="match status" value="1"/>
</dbReference>
<accession>A0ABY7QXN3</accession>
<evidence type="ECO:0000256" key="5">
    <source>
        <dbReference type="ARBA" id="ARBA00022842"/>
    </source>
</evidence>
<evidence type="ECO:0000256" key="3">
    <source>
        <dbReference type="ARBA" id="ARBA00022723"/>
    </source>
</evidence>
<evidence type="ECO:0000256" key="4">
    <source>
        <dbReference type="ARBA" id="ARBA00022801"/>
    </source>
</evidence>
<dbReference type="InterPro" id="IPR015797">
    <property type="entry name" value="NUDIX_hydrolase-like_dom_sf"/>
</dbReference>
<dbReference type="RefSeq" id="WP_271417670.1">
    <property type="nucleotide sequence ID" value="NZ_CP115668.1"/>
</dbReference>
<keyword evidence="4" id="KW-0378">Hydrolase</keyword>
<evidence type="ECO:0000313" key="8">
    <source>
        <dbReference type="Proteomes" id="UP001212097"/>
    </source>
</evidence>
<evidence type="ECO:0000256" key="2">
    <source>
        <dbReference type="ARBA" id="ARBA00005582"/>
    </source>
</evidence>
<feature type="domain" description="Nudix hydrolase" evidence="6">
    <location>
        <begin position="3"/>
        <end position="139"/>
    </location>
</feature>
<evidence type="ECO:0000256" key="1">
    <source>
        <dbReference type="ARBA" id="ARBA00001946"/>
    </source>
</evidence>
<comment type="similarity">
    <text evidence="2">Belongs to the Nudix hydrolase family.</text>
</comment>
<dbReference type="InterPro" id="IPR000086">
    <property type="entry name" value="NUDIX_hydrolase_dom"/>
</dbReference>
<dbReference type="PROSITE" id="PS51462">
    <property type="entry name" value="NUDIX"/>
    <property type="match status" value="1"/>
</dbReference>
<sequence>MMTPILTTLGFVMHPDGDRVLMVHRIARPGDEQLGKYNGLGGKVEPGEDVVAGMKRELREEAAIEVDAMRLRGTVSWPGFGRHGEDHFGFIFVIDAWHPTDVAIPEANEEGPLTWERIDSLDDLPMWEGDRYFLPLVFDAGITQFHGCLPYADGRPTGWSYSTL</sequence>
<dbReference type="PANTHER" id="PTHR43758:SF2">
    <property type="entry name" value="OXIDIZED PURINE NUCLEOSIDE TRIPHOSPHATE HYDROLASE"/>
    <property type="match status" value="1"/>
</dbReference>
<dbReference type="PANTHER" id="PTHR43758">
    <property type="entry name" value="7,8-DIHYDRO-8-OXOGUANINE TRIPHOSPHATASE"/>
    <property type="match status" value="1"/>
</dbReference>
<keyword evidence="5" id="KW-0460">Magnesium</keyword>
<dbReference type="CDD" id="cd18886">
    <property type="entry name" value="NUDIX_MutT_Nudt1"/>
    <property type="match status" value="1"/>
</dbReference>
<name>A0ABY7QXN3_9ACTN</name>
<protein>
    <submittedName>
        <fullName evidence="7">8-oxo-dGTP diphosphatase</fullName>
    </submittedName>
</protein>
<organism evidence="7 8">
    <name type="scientific">Cutibacterium equinum</name>
    <dbReference type="NCBI Taxonomy" id="3016342"/>
    <lineage>
        <taxon>Bacteria</taxon>
        <taxon>Bacillati</taxon>
        <taxon>Actinomycetota</taxon>
        <taxon>Actinomycetes</taxon>
        <taxon>Propionibacteriales</taxon>
        <taxon>Propionibacteriaceae</taxon>
        <taxon>Cutibacterium</taxon>
    </lineage>
</organism>
<dbReference type="Proteomes" id="UP001212097">
    <property type="component" value="Chromosome"/>
</dbReference>
<keyword evidence="3" id="KW-0479">Metal-binding</keyword>
<dbReference type="Pfam" id="PF00293">
    <property type="entry name" value="NUDIX"/>
    <property type="match status" value="1"/>
</dbReference>